<evidence type="ECO:0000313" key="2">
    <source>
        <dbReference type="EMBL" id="GAI01432.1"/>
    </source>
</evidence>
<reference evidence="2" key="1">
    <citation type="journal article" date="2014" name="Front. Microbiol.">
        <title>High frequency of phylogenetically diverse reductive dehalogenase-homologous genes in deep subseafloor sedimentary metagenomes.</title>
        <authorList>
            <person name="Kawai M."/>
            <person name="Futagami T."/>
            <person name="Toyoda A."/>
            <person name="Takaki Y."/>
            <person name="Nishi S."/>
            <person name="Hori S."/>
            <person name="Arai W."/>
            <person name="Tsubouchi T."/>
            <person name="Morono Y."/>
            <person name="Uchiyama I."/>
            <person name="Ito T."/>
            <person name="Fujiyama A."/>
            <person name="Inagaki F."/>
            <person name="Takami H."/>
        </authorList>
    </citation>
    <scope>NUCLEOTIDE SEQUENCE</scope>
    <source>
        <strain evidence="2">Expedition CK06-06</strain>
    </source>
</reference>
<organism evidence="2">
    <name type="scientific">marine sediment metagenome</name>
    <dbReference type="NCBI Taxonomy" id="412755"/>
    <lineage>
        <taxon>unclassified sequences</taxon>
        <taxon>metagenomes</taxon>
        <taxon>ecological metagenomes</taxon>
    </lineage>
</organism>
<sequence>MEAARVEFSDEATSSGDEKKGKGNEEAWKQEFAASEDLQAEYGDDVDAYVAFKKNDEAGRVRIAHQA</sequence>
<name>X1K342_9ZZZZ</name>
<dbReference type="AlphaFoldDB" id="X1K342"/>
<evidence type="ECO:0000256" key="1">
    <source>
        <dbReference type="SAM" id="MobiDB-lite"/>
    </source>
</evidence>
<accession>X1K342</accession>
<feature type="compositionally biased region" description="Basic and acidic residues" evidence="1">
    <location>
        <begin position="16"/>
        <end position="28"/>
    </location>
</feature>
<gene>
    <name evidence="2" type="ORF">S03H2_69978</name>
</gene>
<feature type="region of interest" description="Disordered" evidence="1">
    <location>
        <begin position="1"/>
        <end position="28"/>
    </location>
</feature>
<proteinExistence type="predicted"/>
<dbReference type="EMBL" id="BARU01046368">
    <property type="protein sequence ID" value="GAI01432.1"/>
    <property type="molecule type" value="Genomic_DNA"/>
</dbReference>
<comment type="caution">
    <text evidence="2">The sequence shown here is derived from an EMBL/GenBank/DDBJ whole genome shotgun (WGS) entry which is preliminary data.</text>
</comment>
<protein>
    <submittedName>
        <fullName evidence="2">Uncharacterized protein</fullName>
    </submittedName>
</protein>